<dbReference type="AlphaFoldDB" id="A0ABD5STG7"/>
<keyword evidence="2" id="KW-1185">Reference proteome</keyword>
<dbReference type="EMBL" id="JBHSWV010000297">
    <property type="protein sequence ID" value="MFC6766842.1"/>
    <property type="molecule type" value="Genomic_DNA"/>
</dbReference>
<evidence type="ECO:0000313" key="1">
    <source>
        <dbReference type="EMBL" id="MFC6766842.1"/>
    </source>
</evidence>
<feature type="non-terminal residue" evidence="1">
    <location>
        <position position="1"/>
    </location>
</feature>
<evidence type="ECO:0000313" key="2">
    <source>
        <dbReference type="Proteomes" id="UP001596383"/>
    </source>
</evidence>
<dbReference type="Proteomes" id="UP001596383">
    <property type="component" value="Unassembled WGS sequence"/>
</dbReference>
<organism evidence="1 2">
    <name type="scientific">Natrinema soli</name>
    <dbReference type="NCBI Taxonomy" id="1930624"/>
    <lineage>
        <taxon>Archaea</taxon>
        <taxon>Methanobacteriati</taxon>
        <taxon>Methanobacteriota</taxon>
        <taxon>Stenosarchaea group</taxon>
        <taxon>Halobacteria</taxon>
        <taxon>Halobacteriales</taxon>
        <taxon>Natrialbaceae</taxon>
        <taxon>Natrinema</taxon>
    </lineage>
</organism>
<protein>
    <submittedName>
        <fullName evidence="1">DUF58 domain-containing protein</fullName>
    </submittedName>
</protein>
<sequence length="105" mass="11194">DAIGPEPPASPGDGLGQFDRLPPDAQLLLFSPLCDDAILDVVRTIRSSGAAVTVVSPDPTTTAYPAGAIAHLERSLRIDALHNAGVSVVDWAWDRPLEDVLRRTR</sequence>
<proteinExistence type="predicted"/>
<gene>
    <name evidence="1" type="ORF">ACFQE6_18205</name>
</gene>
<accession>A0ABD5STG7</accession>
<reference evidence="1 2" key="1">
    <citation type="journal article" date="2019" name="Int. J. Syst. Evol. Microbiol.">
        <title>The Global Catalogue of Microorganisms (GCM) 10K type strain sequencing project: providing services to taxonomists for standard genome sequencing and annotation.</title>
        <authorList>
            <consortium name="The Broad Institute Genomics Platform"/>
            <consortium name="The Broad Institute Genome Sequencing Center for Infectious Disease"/>
            <person name="Wu L."/>
            <person name="Ma J."/>
        </authorList>
    </citation>
    <scope>NUCLEOTIDE SEQUENCE [LARGE SCALE GENOMIC DNA]</scope>
    <source>
        <strain evidence="1 2">LMG 29247</strain>
    </source>
</reference>
<name>A0ABD5STG7_9EURY</name>
<comment type="caution">
    <text evidence="1">The sequence shown here is derived from an EMBL/GenBank/DDBJ whole genome shotgun (WGS) entry which is preliminary data.</text>
</comment>